<dbReference type="EMBL" id="SKBQ01000062">
    <property type="protein sequence ID" value="TPX09828.1"/>
    <property type="molecule type" value="Genomic_DNA"/>
</dbReference>
<gene>
    <name evidence="2" type="ORF">E0L32_009019</name>
</gene>
<dbReference type="InParanoid" id="A0A507AYD4"/>
<organism evidence="2 3">
    <name type="scientific">Thyridium curvatum</name>
    <dbReference type="NCBI Taxonomy" id="1093900"/>
    <lineage>
        <taxon>Eukaryota</taxon>
        <taxon>Fungi</taxon>
        <taxon>Dikarya</taxon>
        <taxon>Ascomycota</taxon>
        <taxon>Pezizomycotina</taxon>
        <taxon>Sordariomycetes</taxon>
        <taxon>Sordariomycetidae</taxon>
        <taxon>Thyridiales</taxon>
        <taxon>Thyridiaceae</taxon>
        <taxon>Thyridium</taxon>
    </lineage>
</organism>
<feature type="region of interest" description="Disordered" evidence="1">
    <location>
        <begin position="527"/>
        <end position="569"/>
    </location>
</feature>
<name>A0A507AYD4_9PEZI</name>
<accession>A0A507AYD4</accession>
<sequence length="590" mass="64484">MSTSPLTALPSSSSPASFYTPVGGSPATAGDCTNLSTPATEPASSPYRDARPLPRELKEHCQIFFEEQMYNAGIQLLDSLLCAGAGARPGHGKPACVPPPPQIALLATLAIHPTHTTRVAERAQLLVASEALQYLRNLLAIAGPVNANLRAAFEFRVSSRGGRRHYGLDATSDEDDVDEEHIHGRFANESSLWTRGQDLWKVLGWAFNCSAVHPHRWRYWRPWLEFLMDALEADFDERQRLDLEAHERSARDGEDCKFPLLRESLLMSHINTGNRLGLKTIMKSLCAEGSQASLTVFQEVFEKESKSAAQASNKRKREQILDLDNDKFGDYYDDGASMYSSQESEPPTPEKMARGPGRPSAQATRSPPPSAGFIESIPLRLHCATDLFPSFLQLARASLELPKPFAALHEVYGAFADAVRELRAPLFAPFVSTRASPLPVASQVSLLRALLEPFLPRASPYPGDVDAEADEENGVSLAILRECYLPFAANNNAVEANAKYSLVAENLVRLVWAESEVRHAPELQRAVEKGVRARGEKARARGRGRPPRGPAASEGGGGDEGVAREALDRSGERLLTMMRVLEIDSAGASD</sequence>
<feature type="compositionally biased region" description="Basic and acidic residues" evidence="1">
    <location>
        <begin position="527"/>
        <end position="539"/>
    </location>
</feature>
<proteinExistence type="predicted"/>
<reference evidence="2 3" key="1">
    <citation type="submission" date="2019-06" db="EMBL/GenBank/DDBJ databases">
        <title>Draft genome sequence of the filamentous fungus Phialemoniopsis curvata isolated from diesel fuel.</title>
        <authorList>
            <person name="Varaljay V.A."/>
            <person name="Lyon W.J."/>
            <person name="Crouch A.L."/>
            <person name="Drake C.E."/>
            <person name="Hollomon J.M."/>
            <person name="Nadeau L.J."/>
            <person name="Nunn H.S."/>
            <person name="Stevenson B.S."/>
            <person name="Bojanowski C.L."/>
            <person name="Crookes-Goodson W.J."/>
        </authorList>
    </citation>
    <scope>NUCLEOTIDE SEQUENCE [LARGE SCALE GENOMIC DNA]</scope>
    <source>
        <strain evidence="2 3">D216</strain>
    </source>
</reference>
<evidence type="ECO:0000256" key="1">
    <source>
        <dbReference type="SAM" id="MobiDB-lite"/>
    </source>
</evidence>
<feature type="compositionally biased region" description="Polar residues" evidence="1">
    <location>
        <begin position="31"/>
        <end position="43"/>
    </location>
</feature>
<feature type="region of interest" description="Disordered" evidence="1">
    <location>
        <begin position="1"/>
        <end position="52"/>
    </location>
</feature>
<dbReference type="RefSeq" id="XP_030991539.1">
    <property type="nucleotide sequence ID" value="XM_031143939.1"/>
</dbReference>
<feature type="region of interest" description="Disordered" evidence="1">
    <location>
        <begin position="334"/>
        <end position="369"/>
    </location>
</feature>
<dbReference type="Proteomes" id="UP000319257">
    <property type="component" value="Unassembled WGS sequence"/>
</dbReference>
<comment type="caution">
    <text evidence="2">The sequence shown here is derived from an EMBL/GenBank/DDBJ whole genome shotgun (WGS) entry which is preliminary data.</text>
</comment>
<dbReference type="GeneID" id="41976466"/>
<keyword evidence="3" id="KW-1185">Reference proteome</keyword>
<dbReference type="AlphaFoldDB" id="A0A507AYD4"/>
<feature type="compositionally biased region" description="Low complexity" evidence="1">
    <location>
        <begin position="1"/>
        <end position="17"/>
    </location>
</feature>
<dbReference type="OrthoDB" id="5411773at2759"/>
<protein>
    <submittedName>
        <fullName evidence="2">Uncharacterized protein</fullName>
    </submittedName>
</protein>
<evidence type="ECO:0000313" key="2">
    <source>
        <dbReference type="EMBL" id="TPX09828.1"/>
    </source>
</evidence>
<dbReference type="STRING" id="1093900.A0A507AYD4"/>
<evidence type="ECO:0000313" key="3">
    <source>
        <dbReference type="Proteomes" id="UP000319257"/>
    </source>
</evidence>